<dbReference type="PROSITE" id="PS51257">
    <property type="entry name" value="PROKAR_LIPOPROTEIN"/>
    <property type="match status" value="1"/>
</dbReference>
<gene>
    <name evidence="2" type="ORF">GTOL_12228</name>
</gene>
<evidence type="ECO:0000313" key="2">
    <source>
        <dbReference type="EMBL" id="CAG4884345.1"/>
    </source>
</evidence>
<name>A0A916J5K7_9PROT</name>
<dbReference type="Proteomes" id="UP000742786">
    <property type="component" value="Unassembled WGS sequence"/>
</dbReference>
<protein>
    <recommendedName>
        <fullName evidence="4">Lipoprotein</fullName>
    </recommendedName>
</protein>
<keyword evidence="1" id="KW-0732">Signal</keyword>
<proteinExistence type="predicted"/>
<dbReference type="InterPro" id="IPR021308">
    <property type="entry name" value="GfcB"/>
</dbReference>
<feature type="chain" id="PRO_5036747086" description="Lipoprotein" evidence="1">
    <location>
        <begin position="23"/>
        <end position="218"/>
    </location>
</feature>
<dbReference type="Pfam" id="PF11102">
    <property type="entry name" value="YjbF"/>
    <property type="match status" value="1"/>
</dbReference>
<sequence length="218" mass="24059">MRSLYLIVIPLLLAACTSGTSAIVRTLELASNSGVQETAAPTTPGISYIRVLSEGHTAYLALGYVEPEPEGNTEIWYSAKGEVLRLRNGRIVGTTGLATDWREVRLPKLPPWSHIGNSPLQYQRSRDEMPDYRFDIAETVSVRAVMPPKTSQLKDRDPAGLRWFEETVTAGPQISKELPPSLYAVELAKDKELVVYGETCLTATLCLAWQRLPKGSTN</sequence>
<accession>A0A916J5K7</accession>
<dbReference type="Gene3D" id="2.40.360.10">
    <property type="entry name" value="YmcC-like"/>
    <property type="match status" value="1"/>
</dbReference>
<comment type="caution">
    <text evidence="2">The sequence shown here is derived from an EMBL/GenBank/DDBJ whole genome shotgun (WGS) entry which is preliminary data.</text>
</comment>
<evidence type="ECO:0000313" key="3">
    <source>
        <dbReference type="Proteomes" id="UP000742786"/>
    </source>
</evidence>
<evidence type="ECO:0000256" key="1">
    <source>
        <dbReference type="SAM" id="SignalP"/>
    </source>
</evidence>
<feature type="signal peptide" evidence="1">
    <location>
        <begin position="1"/>
        <end position="22"/>
    </location>
</feature>
<evidence type="ECO:0008006" key="4">
    <source>
        <dbReference type="Google" id="ProtNLM"/>
    </source>
</evidence>
<dbReference type="InterPro" id="IPR023373">
    <property type="entry name" value="YmcC_sf"/>
</dbReference>
<dbReference type="EMBL" id="CAJQUM010000001">
    <property type="protein sequence ID" value="CAG4884345.1"/>
    <property type="molecule type" value="Genomic_DNA"/>
</dbReference>
<dbReference type="AlphaFoldDB" id="A0A916J5K7"/>
<keyword evidence="3" id="KW-1185">Reference proteome</keyword>
<organism evidence="2 3">
    <name type="scientific">Georgfuchsia toluolica</name>
    <dbReference type="NCBI Taxonomy" id="424218"/>
    <lineage>
        <taxon>Bacteria</taxon>
        <taxon>Pseudomonadati</taxon>
        <taxon>Pseudomonadota</taxon>
        <taxon>Betaproteobacteria</taxon>
        <taxon>Nitrosomonadales</taxon>
        <taxon>Sterolibacteriaceae</taxon>
        <taxon>Georgfuchsia</taxon>
    </lineage>
</organism>
<dbReference type="SUPFAM" id="SSF159270">
    <property type="entry name" value="YmcC-like"/>
    <property type="match status" value="1"/>
</dbReference>
<reference evidence="2" key="1">
    <citation type="submission" date="2021-04" db="EMBL/GenBank/DDBJ databases">
        <authorList>
            <person name="Hornung B."/>
        </authorList>
    </citation>
    <scope>NUCLEOTIDE SEQUENCE</scope>
    <source>
        <strain evidence="2">G5G6</strain>
    </source>
</reference>